<dbReference type="SUPFAM" id="SSF56925">
    <property type="entry name" value="OMPA-like"/>
    <property type="match status" value="1"/>
</dbReference>
<dbReference type="EMBL" id="JADGII010000012">
    <property type="protein sequence ID" value="MBF0637147.1"/>
    <property type="molecule type" value="Genomic_DNA"/>
</dbReference>
<evidence type="ECO:0000313" key="2">
    <source>
        <dbReference type="EMBL" id="MBF0637147.1"/>
    </source>
</evidence>
<reference evidence="2 3" key="1">
    <citation type="journal article" date="2020" name="Microorganisms">
        <title>Simultaneous Genome Sequencing of Prosthecochloris ethylica and Desulfuromonas acetoxidans within a Syntrophic Mixture Reveals Unique Pili and Protein Interactions.</title>
        <authorList>
            <person name="Kyndt J.A."/>
            <person name="Van Beeumen J.J."/>
            <person name="Meyer T.E."/>
        </authorList>
    </citation>
    <scope>NUCLEOTIDE SEQUENCE [LARGE SCALE GENOMIC DNA]</scope>
    <source>
        <strain evidence="2 3">N3</strain>
    </source>
</reference>
<comment type="caution">
    <text evidence="2">The sequence shown here is derived from an EMBL/GenBank/DDBJ whole genome shotgun (WGS) entry which is preliminary data.</text>
</comment>
<dbReference type="Pfam" id="PF01617">
    <property type="entry name" value="Surface_Ag_2"/>
    <property type="match status" value="1"/>
</dbReference>
<organism evidence="2 3">
    <name type="scientific">Prosthecochloris ethylica</name>
    <dbReference type="NCBI Taxonomy" id="2743976"/>
    <lineage>
        <taxon>Bacteria</taxon>
        <taxon>Pseudomonadati</taxon>
        <taxon>Chlorobiota</taxon>
        <taxon>Chlorobiia</taxon>
        <taxon>Chlorobiales</taxon>
        <taxon>Chlorobiaceae</taxon>
        <taxon>Prosthecochloris</taxon>
    </lineage>
</organism>
<keyword evidence="3" id="KW-1185">Reference proteome</keyword>
<gene>
    <name evidence="2" type="ORF">INT08_08190</name>
</gene>
<accession>A0ABR9XTF6</accession>
<evidence type="ECO:0000259" key="1">
    <source>
        <dbReference type="Pfam" id="PF01617"/>
    </source>
</evidence>
<dbReference type="Proteomes" id="UP000619838">
    <property type="component" value="Unassembled WGS sequence"/>
</dbReference>
<sequence length="217" mass="23436">MKKVLSLIMVFVAAVMWSTPGFSGNAYVSGNIGLSWMNDVEFSSNWTDDSDGFTIGTGSGLAVSGAAGYDFGDYRTELELGYQTNDVESWQETDENYTGSEYDSTGDISLVSVMVNGAYDICLGSDVELSPYAGIGAAFISFDDVSACFNYEDSYRDKTAASFAYQLGAALSLPASDDIMVECRYRYFGTSDFSFDRPDAQADLSSHSAMLGMRVAL</sequence>
<feature type="domain" description="Msp4/OMP-like" evidence="1">
    <location>
        <begin position="44"/>
        <end position="201"/>
    </location>
</feature>
<dbReference type="Gene3D" id="2.40.160.20">
    <property type="match status" value="1"/>
</dbReference>
<proteinExistence type="predicted"/>
<dbReference type="InterPro" id="IPR002566">
    <property type="entry name" value="Msp4_OMP-like"/>
</dbReference>
<name>A0ABR9XTF6_9CHLB</name>
<dbReference type="InterPro" id="IPR011250">
    <property type="entry name" value="OMP/PagP_B-barrel"/>
</dbReference>
<evidence type="ECO:0000313" key="3">
    <source>
        <dbReference type="Proteomes" id="UP000619838"/>
    </source>
</evidence>
<dbReference type="RefSeq" id="WP_158596360.1">
    <property type="nucleotide sequence ID" value="NZ_JABVZQ010000001.1"/>
</dbReference>
<protein>
    <submittedName>
        <fullName evidence="2">Outer membrane beta-barrel protein</fullName>
    </submittedName>
</protein>